<sequence length="232" mass="25997">MHLVTFTVLLAHFVPSIESNNVSCQLQLECSNSGGEFNRSEHIREKLRIPVHQSRGPAGPRGSIGPRGPPGVSRFDLQVKRREKRETGHKFITVNFTVGELLLPLADQFGSCDLDLSSSSGCEREPGQLLPRSFYGGLLFDWDRLEGLSEQQFWRTVEQALNQRLAADYERSTSNYGATVVTQTVIIDYTPEASKPLYSWLFAPNASPTTSNFFHCLLVTIIAFLVLQMQIH</sequence>
<dbReference type="EMBL" id="JBJKFK010006487">
    <property type="protein sequence ID" value="KAL3307790.1"/>
    <property type="molecule type" value="Genomic_DNA"/>
</dbReference>
<gene>
    <name evidence="3" type="ORF">Ciccas_013687</name>
</gene>
<proteinExistence type="predicted"/>
<keyword evidence="4" id="KW-1185">Reference proteome</keyword>
<organism evidence="3 4">
    <name type="scientific">Cichlidogyrus casuarinus</name>
    <dbReference type="NCBI Taxonomy" id="1844966"/>
    <lineage>
        <taxon>Eukaryota</taxon>
        <taxon>Metazoa</taxon>
        <taxon>Spiralia</taxon>
        <taxon>Lophotrochozoa</taxon>
        <taxon>Platyhelminthes</taxon>
        <taxon>Monogenea</taxon>
        <taxon>Monopisthocotylea</taxon>
        <taxon>Dactylogyridea</taxon>
        <taxon>Ancyrocephalidae</taxon>
        <taxon>Cichlidogyrus</taxon>
    </lineage>
</organism>
<comment type="caution">
    <text evidence="3">The sequence shown here is derived from an EMBL/GenBank/DDBJ whole genome shotgun (WGS) entry which is preliminary data.</text>
</comment>
<protein>
    <submittedName>
        <fullName evidence="3">Uncharacterized protein</fullName>
    </submittedName>
</protein>
<accession>A0ABD2PJY7</accession>
<reference evidence="3 4" key="1">
    <citation type="submission" date="2024-11" db="EMBL/GenBank/DDBJ databases">
        <title>Adaptive evolution of stress response genes in parasites aligns with host niche diversity.</title>
        <authorList>
            <person name="Hahn C."/>
            <person name="Resl P."/>
        </authorList>
    </citation>
    <scope>NUCLEOTIDE SEQUENCE [LARGE SCALE GENOMIC DNA]</scope>
    <source>
        <strain evidence="3">EGGRZ-B1_66</strain>
        <tissue evidence="3">Body</tissue>
    </source>
</reference>
<evidence type="ECO:0000256" key="2">
    <source>
        <dbReference type="SAM" id="SignalP"/>
    </source>
</evidence>
<evidence type="ECO:0000313" key="3">
    <source>
        <dbReference type="EMBL" id="KAL3307790.1"/>
    </source>
</evidence>
<evidence type="ECO:0000256" key="1">
    <source>
        <dbReference type="SAM" id="MobiDB-lite"/>
    </source>
</evidence>
<dbReference type="AlphaFoldDB" id="A0ABD2PJY7"/>
<evidence type="ECO:0000313" key="4">
    <source>
        <dbReference type="Proteomes" id="UP001626550"/>
    </source>
</evidence>
<feature type="signal peptide" evidence="2">
    <location>
        <begin position="1"/>
        <end position="19"/>
    </location>
</feature>
<dbReference type="Proteomes" id="UP001626550">
    <property type="component" value="Unassembled WGS sequence"/>
</dbReference>
<feature type="compositionally biased region" description="Low complexity" evidence="1">
    <location>
        <begin position="54"/>
        <end position="72"/>
    </location>
</feature>
<feature type="chain" id="PRO_5044857644" evidence="2">
    <location>
        <begin position="20"/>
        <end position="232"/>
    </location>
</feature>
<feature type="region of interest" description="Disordered" evidence="1">
    <location>
        <begin position="52"/>
        <end position="72"/>
    </location>
</feature>
<name>A0ABD2PJY7_9PLAT</name>
<keyword evidence="2" id="KW-0732">Signal</keyword>